<keyword evidence="3" id="KW-1185">Reference proteome</keyword>
<reference evidence="2 3" key="1">
    <citation type="submission" date="2017-06" db="EMBL/GenBank/DDBJ databases">
        <title>Genome of Fusarium nygamai isolate CS10214.</title>
        <authorList>
            <person name="Gardiner D.M."/>
            <person name="Obanor F."/>
            <person name="Kazan K."/>
        </authorList>
    </citation>
    <scope>NUCLEOTIDE SEQUENCE [LARGE SCALE GENOMIC DNA]</scope>
    <source>
        <strain evidence="2 3">CS10214</strain>
    </source>
</reference>
<dbReference type="EMBL" id="MTQA01000012">
    <property type="protein sequence ID" value="PNP86464.1"/>
    <property type="molecule type" value="Genomic_DNA"/>
</dbReference>
<evidence type="ECO:0000313" key="2">
    <source>
        <dbReference type="EMBL" id="PNP86464.1"/>
    </source>
</evidence>
<accession>A0A2K0WW11</accession>
<dbReference type="AlphaFoldDB" id="A0A2K0WW11"/>
<name>A0A2K0WW11_GIBNY</name>
<feature type="region of interest" description="Disordered" evidence="1">
    <location>
        <begin position="37"/>
        <end position="61"/>
    </location>
</feature>
<protein>
    <submittedName>
        <fullName evidence="2">Uncharacterized protein</fullName>
    </submittedName>
</protein>
<gene>
    <name evidence="2" type="ORF">FNYG_00166</name>
</gene>
<proteinExistence type="predicted"/>
<comment type="caution">
    <text evidence="2">The sequence shown here is derived from an EMBL/GenBank/DDBJ whole genome shotgun (WGS) entry which is preliminary data.</text>
</comment>
<evidence type="ECO:0000313" key="3">
    <source>
        <dbReference type="Proteomes" id="UP000236664"/>
    </source>
</evidence>
<dbReference type="Proteomes" id="UP000236664">
    <property type="component" value="Unassembled WGS sequence"/>
</dbReference>
<sequence length="77" mass="8875">MARHIFRTTLTRLQEQVTSEPRTTVRPIDRLRERLPREDILSTTSTLRSEAPPIEDRDITSVPPVELPSFVASLYKS</sequence>
<evidence type="ECO:0000256" key="1">
    <source>
        <dbReference type="SAM" id="MobiDB-lite"/>
    </source>
</evidence>
<organism evidence="2 3">
    <name type="scientific">Gibberella nygamai</name>
    <name type="common">Bean root rot disease fungus</name>
    <name type="synonym">Fusarium nygamai</name>
    <dbReference type="NCBI Taxonomy" id="42673"/>
    <lineage>
        <taxon>Eukaryota</taxon>
        <taxon>Fungi</taxon>
        <taxon>Dikarya</taxon>
        <taxon>Ascomycota</taxon>
        <taxon>Pezizomycotina</taxon>
        <taxon>Sordariomycetes</taxon>
        <taxon>Hypocreomycetidae</taxon>
        <taxon>Hypocreales</taxon>
        <taxon>Nectriaceae</taxon>
        <taxon>Fusarium</taxon>
        <taxon>Fusarium fujikuroi species complex</taxon>
    </lineage>
</organism>